<keyword evidence="3" id="KW-1185">Reference proteome</keyword>
<proteinExistence type="predicted"/>
<reference evidence="2" key="1">
    <citation type="submission" date="2021-01" db="UniProtKB">
        <authorList>
            <consortium name="EnsemblMetazoa"/>
        </authorList>
    </citation>
    <scope>IDENTIFICATION</scope>
</reference>
<protein>
    <submittedName>
        <fullName evidence="2">Uncharacterized protein</fullName>
    </submittedName>
</protein>
<feature type="signal peptide" evidence="1">
    <location>
        <begin position="1"/>
        <end position="19"/>
    </location>
</feature>
<evidence type="ECO:0000256" key="1">
    <source>
        <dbReference type="SAM" id="SignalP"/>
    </source>
</evidence>
<evidence type="ECO:0000313" key="2">
    <source>
        <dbReference type="EnsemblMetazoa" id="CLYHEMP021230.3"/>
    </source>
</evidence>
<name>A0A7M6DPX3_9CNID</name>
<feature type="chain" id="PRO_5029738730" evidence="1">
    <location>
        <begin position="20"/>
        <end position="113"/>
    </location>
</feature>
<dbReference type="AlphaFoldDB" id="A0A7M6DPX3"/>
<sequence length="113" mass="12566">MKILLKILLVAVIVKKTLSVSSVKPVNGTTSITVPVGNDALFQWNIVLENSDQDVGLKLLNGTTELWTQQRGKVSDEGKALFKDRLTVEKSVTYLKATIKNVDFNDSTIERLY</sequence>
<evidence type="ECO:0000313" key="3">
    <source>
        <dbReference type="Proteomes" id="UP000594262"/>
    </source>
</evidence>
<accession>A0A7M6DPX3</accession>
<dbReference type="Proteomes" id="UP000594262">
    <property type="component" value="Unplaced"/>
</dbReference>
<keyword evidence="1" id="KW-0732">Signal</keyword>
<dbReference type="EnsemblMetazoa" id="CLYHEMT021230.3">
    <property type="protein sequence ID" value="CLYHEMP021230.3"/>
    <property type="gene ID" value="CLYHEMG021230"/>
</dbReference>
<organism evidence="2 3">
    <name type="scientific">Clytia hemisphaerica</name>
    <dbReference type="NCBI Taxonomy" id="252671"/>
    <lineage>
        <taxon>Eukaryota</taxon>
        <taxon>Metazoa</taxon>
        <taxon>Cnidaria</taxon>
        <taxon>Hydrozoa</taxon>
        <taxon>Hydroidolina</taxon>
        <taxon>Leptothecata</taxon>
        <taxon>Obeliida</taxon>
        <taxon>Clytiidae</taxon>
        <taxon>Clytia</taxon>
    </lineage>
</organism>